<protein>
    <submittedName>
        <fullName evidence="2">Uncharacterized protein</fullName>
    </submittedName>
</protein>
<dbReference type="Gramene" id="GBG61660">
    <property type="protein sequence ID" value="GBG61660"/>
    <property type="gene ID" value="CBR_g23175"/>
</dbReference>
<evidence type="ECO:0000256" key="1">
    <source>
        <dbReference type="SAM" id="MobiDB-lite"/>
    </source>
</evidence>
<evidence type="ECO:0000313" key="3">
    <source>
        <dbReference type="Proteomes" id="UP000265515"/>
    </source>
</evidence>
<dbReference type="OrthoDB" id="6728785at2759"/>
<keyword evidence="3" id="KW-1185">Reference proteome</keyword>
<reference evidence="2 3" key="1">
    <citation type="journal article" date="2018" name="Cell">
        <title>The Chara Genome: Secondary Complexity and Implications for Plant Terrestrialization.</title>
        <authorList>
            <person name="Nishiyama T."/>
            <person name="Sakayama H."/>
            <person name="Vries J.D."/>
            <person name="Buschmann H."/>
            <person name="Saint-Marcoux D."/>
            <person name="Ullrich K.K."/>
            <person name="Haas F.B."/>
            <person name="Vanderstraeten L."/>
            <person name="Becker D."/>
            <person name="Lang D."/>
            <person name="Vosolsobe S."/>
            <person name="Rombauts S."/>
            <person name="Wilhelmsson P.K.I."/>
            <person name="Janitza P."/>
            <person name="Kern R."/>
            <person name="Heyl A."/>
            <person name="Rumpler F."/>
            <person name="Villalobos L.I.A.C."/>
            <person name="Clay J.M."/>
            <person name="Skokan R."/>
            <person name="Toyoda A."/>
            <person name="Suzuki Y."/>
            <person name="Kagoshima H."/>
            <person name="Schijlen E."/>
            <person name="Tajeshwar N."/>
            <person name="Catarino B."/>
            <person name="Hetherington A.J."/>
            <person name="Saltykova A."/>
            <person name="Bonnot C."/>
            <person name="Breuninger H."/>
            <person name="Symeonidi A."/>
            <person name="Radhakrishnan G.V."/>
            <person name="Van Nieuwerburgh F."/>
            <person name="Deforce D."/>
            <person name="Chang C."/>
            <person name="Karol K.G."/>
            <person name="Hedrich R."/>
            <person name="Ulvskov P."/>
            <person name="Glockner G."/>
            <person name="Delwiche C.F."/>
            <person name="Petrasek J."/>
            <person name="Van de Peer Y."/>
            <person name="Friml J."/>
            <person name="Beilby M."/>
            <person name="Dolan L."/>
            <person name="Kohara Y."/>
            <person name="Sugano S."/>
            <person name="Fujiyama A."/>
            <person name="Delaux P.-M."/>
            <person name="Quint M."/>
            <person name="TheiBen G."/>
            <person name="Hagemann M."/>
            <person name="Harholt J."/>
            <person name="Dunand C."/>
            <person name="Zachgo S."/>
            <person name="Langdale J."/>
            <person name="Maumus F."/>
            <person name="Straeten D.V.D."/>
            <person name="Gould S.B."/>
            <person name="Rensing S.A."/>
        </authorList>
    </citation>
    <scope>NUCLEOTIDE SEQUENCE [LARGE SCALE GENOMIC DNA]</scope>
    <source>
        <strain evidence="2 3">S276</strain>
    </source>
</reference>
<dbReference type="AlphaFoldDB" id="A0A388JV56"/>
<dbReference type="EMBL" id="BFEA01000022">
    <property type="protein sequence ID" value="GBG61660.1"/>
    <property type="molecule type" value="Genomic_DNA"/>
</dbReference>
<dbReference type="Proteomes" id="UP000265515">
    <property type="component" value="Unassembled WGS sequence"/>
</dbReference>
<sequence>MEVSRASRRPYPVVGACKRAPSEYDGKDVVVQKKVVTTNQGRGKDLVVEEDIQEEWEEEESVPQHLSKALRKQRNLTRGGQGSGKGQTPQELAVASPSASAPSSSVGPSQAAVPPYGQWPWPVFNTFVPWEGPAPSSQMVPYAGPQASMPPPSYPAAQAQPMAPPPSPAPSSQGSVARGGNQGQSNQGNGGSGGGRERGRNGGGRGGEWDSQGYEGQESQGNQGGQGYGRPRFDWTTAICQHCDRQGHTIWFCSTRREDEKVGLIYSNMDGDIYDQYGEYIDRKVAGGVRAEAQRRIVARQAPPATFMLWPERDDPPIRVEEVKSDEEVTQRLQTESIKEEPIVVESDGEGEDEKVESTSIILGKMEDLWEKMGQYQRKLVGICEEVREWRVSILKVFLYEFDPVNRLDCGILHGANCKAVFCGTASNVLIEIGKVKARACFFVMPDVDYAILLGRTETLIFNKHDGTLILILCDPTCGNYEVITSRNTDPRSIRNRLNPGSFTIEESEDERRRLREELEEEAQEELFSLSVSDVNKVMDVVATHEMADPDAIQALREHVLECPEAGEVELVYRLSGGRRDPAMMQAQAGYKQKTKLVFKVFEKEDPWGGKDVQWMMKLALAGTHSPVEEVRMIEEGSDQVEKHEDLMGGMYLLVNTVLQGNFDQAGSLNPVENEDIGAESQDDEFEEGEIKEAFRAKEYDGIYLKLGLLLSCEMRDRDASEMAEKMRHLYLVRDGHLFVKRQVGCSRRFVCGGTVRSML</sequence>
<feature type="compositionally biased region" description="Low complexity" evidence="1">
    <location>
        <begin position="93"/>
        <end position="115"/>
    </location>
</feature>
<comment type="caution">
    <text evidence="2">The sequence shown here is derived from an EMBL/GenBank/DDBJ whole genome shotgun (WGS) entry which is preliminary data.</text>
</comment>
<feature type="compositionally biased region" description="Low complexity" evidence="1">
    <location>
        <begin position="211"/>
        <end position="221"/>
    </location>
</feature>
<feature type="region of interest" description="Disordered" evidence="1">
    <location>
        <begin position="55"/>
        <end position="230"/>
    </location>
</feature>
<gene>
    <name evidence="2" type="ORF">CBR_g23175</name>
</gene>
<name>A0A388JV56_CHABU</name>
<accession>A0A388JV56</accession>
<proteinExistence type="predicted"/>
<organism evidence="2 3">
    <name type="scientific">Chara braunii</name>
    <name type="common">Braun's stonewort</name>
    <dbReference type="NCBI Taxonomy" id="69332"/>
    <lineage>
        <taxon>Eukaryota</taxon>
        <taxon>Viridiplantae</taxon>
        <taxon>Streptophyta</taxon>
        <taxon>Charophyceae</taxon>
        <taxon>Charales</taxon>
        <taxon>Characeae</taxon>
        <taxon>Chara</taxon>
    </lineage>
</organism>
<evidence type="ECO:0000313" key="2">
    <source>
        <dbReference type="EMBL" id="GBG61660.1"/>
    </source>
</evidence>